<gene>
    <name evidence="1" type="ORF">S01H1_33847</name>
</gene>
<protein>
    <submittedName>
        <fullName evidence="1">Uncharacterized protein</fullName>
    </submittedName>
</protein>
<comment type="caution">
    <text evidence="1">The sequence shown here is derived from an EMBL/GenBank/DDBJ whole genome shotgun (WGS) entry which is preliminary data.</text>
</comment>
<reference evidence="1" key="1">
    <citation type="journal article" date="2014" name="Front. Microbiol.">
        <title>High frequency of phylogenetically diverse reductive dehalogenase-homologous genes in deep subseafloor sedimentary metagenomes.</title>
        <authorList>
            <person name="Kawai M."/>
            <person name="Futagami T."/>
            <person name="Toyoda A."/>
            <person name="Takaki Y."/>
            <person name="Nishi S."/>
            <person name="Hori S."/>
            <person name="Arai W."/>
            <person name="Tsubouchi T."/>
            <person name="Morono Y."/>
            <person name="Uchiyama I."/>
            <person name="Ito T."/>
            <person name="Fujiyama A."/>
            <person name="Inagaki F."/>
            <person name="Takami H."/>
        </authorList>
    </citation>
    <scope>NUCLEOTIDE SEQUENCE</scope>
    <source>
        <strain evidence="1">Expedition CK06-06</strain>
    </source>
</reference>
<evidence type="ECO:0000313" key="1">
    <source>
        <dbReference type="EMBL" id="GAG13379.1"/>
    </source>
</evidence>
<accession>X0V5B4</accession>
<organism evidence="1">
    <name type="scientific">marine sediment metagenome</name>
    <dbReference type="NCBI Taxonomy" id="412755"/>
    <lineage>
        <taxon>unclassified sequences</taxon>
        <taxon>metagenomes</taxon>
        <taxon>ecological metagenomes</taxon>
    </lineage>
</organism>
<feature type="non-terminal residue" evidence="1">
    <location>
        <position position="1"/>
    </location>
</feature>
<feature type="non-terminal residue" evidence="1">
    <location>
        <position position="273"/>
    </location>
</feature>
<dbReference type="AlphaFoldDB" id="X0V5B4"/>
<name>X0V5B4_9ZZZZ</name>
<dbReference type="EMBL" id="BARS01021035">
    <property type="protein sequence ID" value="GAG13379.1"/>
    <property type="molecule type" value="Genomic_DNA"/>
</dbReference>
<proteinExistence type="predicted"/>
<sequence length="273" mass="28380">NSPFASPDFPCKSLARAWIPDRADLPLPFPGGQPLAAVSSIVSDYPGEMYWNTGAAWAGCAIPDDDGPPYCEGLTTGVKVGKIDFSVHTNMLGGDCTDEVVGATDLWDACLPPTGYDPAEFDVGDYVPDDVLDCDVDLGSAGAALFPTPGSAFASWSSSLDGVVYSMRASMGSDSMLWARYVGVAVLVDNDPPGFDFGDTAIPVNILMFDTGASTMKGAGLGPFLSIGVTGDPSAPPDPSDLQTCTPYSSHTLIMGEDAANELIKYCVLPTAP</sequence>